<proteinExistence type="predicted"/>
<dbReference type="Proteomes" id="UP000054279">
    <property type="component" value="Unassembled WGS sequence"/>
</dbReference>
<evidence type="ECO:0000256" key="1">
    <source>
        <dbReference type="SAM" id="MobiDB-lite"/>
    </source>
</evidence>
<name>A0A0C9VQT7_SPHS4</name>
<feature type="region of interest" description="Disordered" evidence="1">
    <location>
        <begin position="399"/>
        <end position="435"/>
    </location>
</feature>
<dbReference type="OrthoDB" id="3270451at2759"/>
<feature type="region of interest" description="Disordered" evidence="1">
    <location>
        <begin position="204"/>
        <end position="290"/>
    </location>
</feature>
<dbReference type="AlphaFoldDB" id="A0A0C9VQT7"/>
<feature type="compositionally biased region" description="Acidic residues" evidence="1">
    <location>
        <begin position="258"/>
        <end position="283"/>
    </location>
</feature>
<sequence length="806" mass="91680">MAGSSDIVSIGHNTSIKNAATLRQSQYASHIHGIVSSFQHGSITDVHLVFSNLWHITTSAFVRFNSDNSHYLKALQTALLKMEMHEKHSLHSFKQPISTKDSHLIAEQAIWCCITDMLASLNAMARVNLSNTYSQAISFQLDQPWFLQLIQSLTEPALLAANSLIQWESKAPWPFLHKVYPELASVANDDSGLSARDDEDITDVRHQSKEKQAGDHSGKGANEVRGTSGNGGDKGKGKAVAGKRKRVGNNKKNKDDSNIEEEEEEEEEKDEDEEDKEEEEDALEERPMKRARIENGHLVIVKREPETLHMTDSYKFVDFIDLTHEIDEELPQLPVMTTLQDLSRKVKWLKLQRVMQCNGGSLMTENLLFKVPFPWECKQDMEIINLLFPKAKRPIEPVAKATSPEVTSPESPLSNLSESSKESSPEEEEHGARTEFNFYSAKCRPAALGNMDKLGRNGFPLGHIFPSSIKDWLTKSGVSREEKDTIRKLMADRPIQWVPDMKFNELKTVEEYEDFELDIQDLRDYRSRDPNDTYGKSHMRVGSIQQGIKLKRKAMNYLDMNYANGGTDLAIRVLADDTLAMQCPTDQGFDPYETNWMICATAASFHRAHMDCSSSNYMDNVGGIVDADPGDYEFISFLLEEDHYLTMDPGMIHFVLSLTDSVTQGGHFYNAEAFEKPSHPTNEWILHTLIIVYYEELLARFPKWVDKEHPGVKSSEYNDFAEEWIQPRNMAALLIMCIYPEDFEAHPINKTPYPCHSSVLDLREGSPSTARSILDFSPEINRVFLEIVKELDTVEKPLRMRDMFEI</sequence>
<evidence type="ECO:0000313" key="2">
    <source>
        <dbReference type="EMBL" id="KIJ40645.1"/>
    </source>
</evidence>
<protein>
    <recommendedName>
        <fullName evidence="4">JmjC domain-containing protein</fullName>
    </recommendedName>
</protein>
<feature type="compositionally biased region" description="Low complexity" evidence="1">
    <location>
        <begin position="408"/>
        <end position="418"/>
    </location>
</feature>
<gene>
    <name evidence="2" type="ORF">M422DRAFT_256339</name>
</gene>
<evidence type="ECO:0008006" key="4">
    <source>
        <dbReference type="Google" id="ProtNLM"/>
    </source>
</evidence>
<feature type="compositionally biased region" description="Basic residues" evidence="1">
    <location>
        <begin position="241"/>
        <end position="251"/>
    </location>
</feature>
<feature type="compositionally biased region" description="Basic and acidic residues" evidence="1">
    <location>
        <begin position="204"/>
        <end position="218"/>
    </location>
</feature>
<keyword evidence="3" id="KW-1185">Reference proteome</keyword>
<dbReference type="EMBL" id="KN837142">
    <property type="protein sequence ID" value="KIJ40645.1"/>
    <property type="molecule type" value="Genomic_DNA"/>
</dbReference>
<accession>A0A0C9VQT7</accession>
<evidence type="ECO:0000313" key="3">
    <source>
        <dbReference type="Proteomes" id="UP000054279"/>
    </source>
</evidence>
<dbReference type="HOGENOM" id="CLU_010231_1_0_1"/>
<organism evidence="2 3">
    <name type="scientific">Sphaerobolus stellatus (strain SS14)</name>
    <dbReference type="NCBI Taxonomy" id="990650"/>
    <lineage>
        <taxon>Eukaryota</taxon>
        <taxon>Fungi</taxon>
        <taxon>Dikarya</taxon>
        <taxon>Basidiomycota</taxon>
        <taxon>Agaricomycotina</taxon>
        <taxon>Agaricomycetes</taxon>
        <taxon>Phallomycetidae</taxon>
        <taxon>Geastrales</taxon>
        <taxon>Sphaerobolaceae</taxon>
        <taxon>Sphaerobolus</taxon>
    </lineage>
</organism>
<reference evidence="2 3" key="1">
    <citation type="submission" date="2014-06" db="EMBL/GenBank/DDBJ databases">
        <title>Evolutionary Origins and Diversification of the Mycorrhizal Mutualists.</title>
        <authorList>
            <consortium name="DOE Joint Genome Institute"/>
            <consortium name="Mycorrhizal Genomics Consortium"/>
            <person name="Kohler A."/>
            <person name="Kuo A."/>
            <person name="Nagy L.G."/>
            <person name="Floudas D."/>
            <person name="Copeland A."/>
            <person name="Barry K.W."/>
            <person name="Cichocki N."/>
            <person name="Veneault-Fourrey C."/>
            <person name="LaButti K."/>
            <person name="Lindquist E.A."/>
            <person name="Lipzen A."/>
            <person name="Lundell T."/>
            <person name="Morin E."/>
            <person name="Murat C."/>
            <person name="Riley R."/>
            <person name="Ohm R."/>
            <person name="Sun H."/>
            <person name="Tunlid A."/>
            <person name="Henrissat B."/>
            <person name="Grigoriev I.V."/>
            <person name="Hibbett D.S."/>
            <person name="Martin F."/>
        </authorList>
    </citation>
    <scope>NUCLEOTIDE SEQUENCE [LARGE SCALE GENOMIC DNA]</scope>
    <source>
        <strain evidence="2 3">SS14</strain>
    </source>
</reference>